<keyword evidence="2" id="KW-0132">Cell division</keyword>
<evidence type="ECO:0000313" key="13">
    <source>
        <dbReference type="EMBL" id="GAB0056513.1"/>
    </source>
</evidence>
<dbReference type="PANTHER" id="PTHR43445:SF5">
    <property type="entry name" value="UDP-N-ACETYLMURAMATE--L-ALANYL-GAMMA-D-GLUTAMYL-MESO-2,6-DIAMINOHEPTANDIOATE LIGASE"/>
    <property type="match status" value="1"/>
</dbReference>
<dbReference type="Proteomes" id="UP001628193">
    <property type="component" value="Unassembled WGS sequence"/>
</dbReference>
<protein>
    <submittedName>
        <fullName evidence="13">UDP-N-acetylmuramate--L-alanyl-gamma-D-glutamyl-meso-2,6-diaminoheptandioate ligase</fullName>
        <ecNumber evidence="13">6.3.2.45</ecNumber>
    </submittedName>
</protein>
<dbReference type="Pfam" id="PF01225">
    <property type="entry name" value="Mur_ligase"/>
    <property type="match status" value="1"/>
</dbReference>
<evidence type="ECO:0000256" key="3">
    <source>
        <dbReference type="ARBA" id="ARBA00022741"/>
    </source>
</evidence>
<evidence type="ECO:0000259" key="10">
    <source>
        <dbReference type="Pfam" id="PF01225"/>
    </source>
</evidence>
<reference evidence="13 14" key="2">
    <citation type="submission" date="2024-09" db="EMBL/GenBank/DDBJ databases">
        <title>Draft genome sequence of Candidatus Magnetaquicoccaceae bacterium FCR-1.</title>
        <authorList>
            <person name="Shimoshige H."/>
            <person name="Shimamura S."/>
            <person name="Taoka A."/>
            <person name="Kobayashi H."/>
            <person name="Maekawa T."/>
        </authorList>
    </citation>
    <scope>NUCLEOTIDE SEQUENCE [LARGE SCALE GENOMIC DNA]</scope>
    <source>
        <strain evidence="13 14">FCR-1</strain>
    </source>
</reference>
<dbReference type="Gene3D" id="3.90.190.20">
    <property type="entry name" value="Mur ligase, C-terminal domain"/>
    <property type="match status" value="1"/>
</dbReference>
<evidence type="ECO:0000256" key="9">
    <source>
        <dbReference type="SAM" id="MobiDB-lite"/>
    </source>
</evidence>
<dbReference type="InterPro" id="IPR004101">
    <property type="entry name" value="Mur_ligase_C"/>
</dbReference>
<dbReference type="InterPro" id="IPR050061">
    <property type="entry name" value="MurCDEF_pg_biosynth"/>
</dbReference>
<dbReference type="PANTHER" id="PTHR43445">
    <property type="entry name" value="UDP-N-ACETYLMURAMATE--L-ALANINE LIGASE-RELATED"/>
    <property type="match status" value="1"/>
</dbReference>
<dbReference type="RefSeq" id="WP_420904219.1">
    <property type="nucleotide sequence ID" value="NZ_BAAFGK010000002.1"/>
</dbReference>
<comment type="caution">
    <text evidence="13">The sequence shown here is derived from an EMBL/GenBank/DDBJ whole genome shotgun (WGS) entry which is preliminary data.</text>
</comment>
<keyword evidence="5" id="KW-0133">Cell shape</keyword>
<name>A0ABQ0C6K1_9PROT</name>
<evidence type="ECO:0000256" key="7">
    <source>
        <dbReference type="ARBA" id="ARBA00023306"/>
    </source>
</evidence>
<sequence>MLKHLHIIGICGTAMAGIAALAREAGWRVTGSDAGVYPPMSDFLAGLAIPVAEGFGAGNLTPAPDLVVVGNAISRGNPELEALLDSGLPYVSGPEWLQTHVLQGRHPVVVTGTHGKTTTTSLMARVWEEAGWGPGFLIGGIPLDFGFGARAPQGPWIVIEGDEYDTAFWDKRPKFLHYRPKTLILHNLEYDHADIYPDLEAIRTQFRLLLRTVPASGLVLANGDDPEIEALLTHAHSRVIRYGLDESRTAGLPESRPRAGGEGGSPPSRQFTARLDQADGRVWTVARDGEALFTVTWNQTGRHNVMNGLAVAAAALCHGMDPARVRDGLSAFRGVARRLQQRFEIQGVTVYDDFAHHPTAIATTLRGLRASVGGDRIWVILEPRSNTMRRRVHQERLAAAFEAADRVILARPAARGLPAEELLDVDSIVATINRERPLSGNEPRALVVEGAAETVAFLTGRVLPGDRLVVMSNGGFDGIHERLRSLLS</sequence>
<keyword evidence="4" id="KW-0067">ATP-binding</keyword>
<evidence type="ECO:0000256" key="1">
    <source>
        <dbReference type="ARBA" id="ARBA00022598"/>
    </source>
</evidence>
<dbReference type="EC" id="6.3.2.45" evidence="13"/>
<dbReference type="SUPFAM" id="SSF53623">
    <property type="entry name" value="MurD-like peptide ligases, catalytic domain"/>
    <property type="match status" value="1"/>
</dbReference>
<dbReference type="InterPro" id="IPR013221">
    <property type="entry name" value="Mur_ligase_cen"/>
</dbReference>
<dbReference type="Gene3D" id="3.40.50.720">
    <property type="entry name" value="NAD(P)-binding Rossmann-like Domain"/>
    <property type="match status" value="1"/>
</dbReference>
<evidence type="ECO:0000256" key="8">
    <source>
        <dbReference type="ARBA" id="ARBA00023316"/>
    </source>
</evidence>
<evidence type="ECO:0000256" key="2">
    <source>
        <dbReference type="ARBA" id="ARBA00022618"/>
    </source>
</evidence>
<evidence type="ECO:0000259" key="12">
    <source>
        <dbReference type="Pfam" id="PF08245"/>
    </source>
</evidence>
<evidence type="ECO:0000259" key="11">
    <source>
        <dbReference type="Pfam" id="PF02875"/>
    </source>
</evidence>
<keyword evidence="3" id="KW-0547">Nucleotide-binding</keyword>
<reference evidence="13 14" key="1">
    <citation type="submission" date="2024-05" db="EMBL/GenBank/DDBJ databases">
        <authorList>
            <consortium name="Candidatus Magnetaquicoccaceae bacterium FCR-1 genome sequencing consortium"/>
            <person name="Shimoshige H."/>
            <person name="Shimamura S."/>
            <person name="Taoka A."/>
            <person name="Kobayashi H."/>
            <person name="Maekawa T."/>
        </authorList>
    </citation>
    <scope>NUCLEOTIDE SEQUENCE [LARGE SCALE GENOMIC DNA]</scope>
    <source>
        <strain evidence="13 14">FCR-1</strain>
    </source>
</reference>
<evidence type="ECO:0000256" key="5">
    <source>
        <dbReference type="ARBA" id="ARBA00022960"/>
    </source>
</evidence>
<feature type="domain" description="Mur ligase C-terminal" evidence="11">
    <location>
        <begin position="337"/>
        <end position="474"/>
    </location>
</feature>
<evidence type="ECO:0000313" key="14">
    <source>
        <dbReference type="Proteomes" id="UP001628193"/>
    </source>
</evidence>
<feature type="domain" description="Mur ligase central" evidence="12">
    <location>
        <begin position="110"/>
        <end position="315"/>
    </location>
</feature>
<keyword evidence="6" id="KW-0573">Peptidoglycan synthesis</keyword>
<evidence type="ECO:0000256" key="6">
    <source>
        <dbReference type="ARBA" id="ARBA00022984"/>
    </source>
</evidence>
<dbReference type="EMBL" id="BAAFGK010000002">
    <property type="protein sequence ID" value="GAB0056513.1"/>
    <property type="molecule type" value="Genomic_DNA"/>
</dbReference>
<evidence type="ECO:0000256" key="4">
    <source>
        <dbReference type="ARBA" id="ARBA00022840"/>
    </source>
</evidence>
<proteinExistence type="predicted"/>
<dbReference type="Pfam" id="PF08245">
    <property type="entry name" value="Mur_ligase_M"/>
    <property type="match status" value="1"/>
</dbReference>
<dbReference type="InterPro" id="IPR036565">
    <property type="entry name" value="Mur-like_cat_sf"/>
</dbReference>
<feature type="domain" description="Mur ligase N-terminal catalytic" evidence="10">
    <location>
        <begin position="4"/>
        <end position="101"/>
    </location>
</feature>
<dbReference type="GO" id="GO:0106418">
    <property type="term" value="F:UDP-N-acetylmuramate-L-alanyl-gamma-D-glutamyl-meso-2,6-diaminoheptanedioate ligase activity"/>
    <property type="evidence" value="ECO:0007669"/>
    <property type="project" value="UniProtKB-EC"/>
</dbReference>
<dbReference type="Pfam" id="PF02875">
    <property type="entry name" value="Mur_ligase_C"/>
    <property type="match status" value="1"/>
</dbReference>
<keyword evidence="8" id="KW-0961">Cell wall biogenesis/degradation</keyword>
<dbReference type="SUPFAM" id="SSF51984">
    <property type="entry name" value="MurCD N-terminal domain"/>
    <property type="match status" value="1"/>
</dbReference>
<accession>A0ABQ0C6K1</accession>
<dbReference type="InterPro" id="IPR036615">
    <property type="entry name" value="Mur_ligase_C_dom_sf"/>
</dbReference>
<feature type="region of interest" description="Disordered" evidence="9">
    <location>
        <begin position="249"/>
        <end position="270"/>
    </location>
</feature>
<dbReference type="InterPro" id="IPR000713">
    <property type="entry name" value="Mur_ligase_N"/>
</dbReference>
<keyword evidence="7" id="KW-0131">Cell cycle</keyword>
<gene>
    <name evidence="13" type="primary">mpl</name>
    <name evidence="13" type="ORF">SIID45300_00821</name>
</gene>
<dbReference type="Gene3D" id="3.40.1190.10">
    <property type="entry name" value="Mur-like, catalytic domain"/>
    <property type="match status" value="1"/>
</dbReference>
<keyword evidence="14" id="KW-1185">Reference proteome</keyword>
<dbReference type="SUPFAM" id="SSF53244">
    <property type="entry name" value="MurD-like peptide ligases, peptide-binding domain"/>
    <property type="match status" value="1"/>
</dbReference>
<keyword evidence="1 13" id="KW-0436">Ligase</keyword>
<organism evidence="13 14">
    <name type="scientific">Candidatus Magnetaquiglobus chichijimensis</name>
    <dbReference type="NCBI Taxonomy" id="3141448"/>
    <lineage>
        <taxon>Bacteria</taxon>
        <taxon>Pseudomonadati</taxon>
        <taxon>Pseudomonadota</taxon>
        <taxon>Magnetococcia</taxon>
        <taxon>Magnetococcales</taxon>
        <taxon>Candidatus Magnetaquicoccaceae</taxon>
        <taxon>Candidatus Magnetaquiglobus</taxon>
    </lineage>
</organism>